<dbReference type="EMBL" id="JABFOF010000005">
    <property type="protein sequence ID" value="KAG2396620.1"/>
    <property type="molecule type" value="Genomic_DNA"/>
</dbReference>
<gene>
    <name evidence="1" type="ORF">HKW66_Vig0228950</name>
</gene>
<reference evidence="1 2" key="1">
    <citation type="submission" date="2020-05" db="EMBL/GenBank/DDBJ databases">
        <title>Vigna angularis (adzuki bean) Var. LongXiaoDou No. 4 denovo assembly.</title>
        <authorList>
            <person name="Xiang H."/>
        </authorList>
    </citation>
    <scope>NUCLEOTIDE SEQUENCE [LARGE SCALE GENOMIC DNA]</scope>
    <source>
        <tissue evidence="1">Leaf</tissue>
    </source>
</reference>
<evidence type="ECO:0000313" key="1">
    <source>
        <dbReference type="EMBL" id="KAG2396620.1"/>
    </source>
</evidence>
<evidence type="ECO:0000313" key="2">
    <source>
        <dbReference type="Proteomes" id="UP000743370"/>
    </source>
</evidence>
<name>A0A8T0KA23_PHAAN</name>
<protein>
    <submittedName>
        <fullName evidence="1">Uncharacterized protein</fullName>
    </submittedName>
</protein>
<proteinExistence type="predicted"/>
<accession>A0A8T0KA23</accession>
<comment type="caution">
    <text evidence="1">The sequence shown here is derived from an EMBL/GenBank/DDBJ whole genome shotgun (WGS) entry which is preliminary data.</text>
</comment>
<dbReference type="AlphaFoldDB" id="A0A8T0KA23"/>
<dbReference type="Proteomes" id="UP000743370">
    <property type="component" value="Unassembled WGS sequence"/>
</dbReference>
<sequence length="102" mass="11235">MVRNLRKRREKGQRWRWRFYVGYGGECGGGWLHMGVSQLMVAPEMFEVAPEEYLVSGDVPERHSGNIWVASGKALAAADSGGRATTATAARLRLGGALDRGW</sequence>
<organism evidence="1 2">
    <name type="scientific">Phaseolus angularis</name>
    <name type="common">Azuki bean</name>
    <name type="synonym">Vigna angularis</name>
    <dbReference type="NCBI Taxonomy" id="3914"/>
    <lineage>
        <taxon>Eukaryota</taxon>
        <taxon>Viridiplantae</taxon>
        <taxon>Streptophyta</taxon>
        <taxon>Embryophyta</taxon>
        <taxon>Tracheophyta</taxon>
        <taxon>Spermatophyta</taxon>
        <taxon>Magnoliopsida</taxon>
        <taxon>eudicotyledons</taxon>
        <taxon>Gunneridae</taxon>
        <taxon>Pentapetalae</taxon>
        <taxon>rosids</taxon>
        <taxon>fabids</taxon>
        <taxon>Fabales</taxon>
        <taxon>Fabaceae</taxon>
        <taxon>Papilionoideae</taxon>
        <taxon>50 kb inversion clade</taxon>
        <taxon>NPAAA clade</taxon>
        <taxon>indigoferoid/millettioid clade</taxon>
        <taxon>Phaseoleae</taxon>
        <taxon>Vigna</taxon>
    </lineage>
</organism>